<evidence type="ECO:0000313" key="2">
    <source>
        <dbReference type="Proteomes" id="UP000237631"/>
    </source>
</evidence>
<reference evidence="2" key="1">
    <citation type="journal article" date="2017" name="bioRxiv">
        <title>Conservation of a gene cluster reveals novel cercosporin biosynthetic mechanisms and extends production to the genus Colletotrichum.</title>
        <authorList>
            <person name="de Jonge R."/>
            <person name="Ebert M.K."/>
            <person name="Huitt-Roehl C.R."/>
            <person name="Pal P."/>
            <person name="Suttle J.C."/>
            <person name="Spanner R.E."/>
            <person name="Neubauer J.D."/>
            <person name="Jurick W.M.II."/>
            <person name="Stott K.A."/>
            <person name="Secor G.A."/>
            <person name="Thomma B.P.H.J."/>
            <person name="Van de Peer Y."/>
            <person name="Townsend C.A."/>
            <person name="Bolton M.D."/>
        </authorList>
    </citation>
    <scope>NUCLEOTIDE SEQUENCE [LARGE SCALE GENOMIC DNA]</scope>
    <source>
        <strain evidence="2">CBS538.71</strain>
    </source>
</reference>
<dbReference type="AlphaFoldDB" id="A0A2S6BY23"/>
<gene>
    <name evidence="1" type="ORF">CBER1_10917</name>
</gene>
<dbReference type="Proteomes" id="UP000237631">
    <property type="component" value="Unassembled WGS sequence"/>
</dbReference>
<protein>
    <submittedName>
        <fullName evidence="1">Uncharacterized protein</fullName>
    </submittedName>
</protein>
<comment type="caution">
    <text evidence="1">The sequence shown here is derived from an EMBL/GenBank/DDBJ whole genome shotgun (WGS) entry which is preliminary data.</text>
</comment>
<evidence type="ECO:0000313" key="1">
    <source>
        <dbReference type="EMBL" id="PPJ52377.1"/>
    </source>
</evidence>
<name>A0A2S6BY23_9PEZI</name>
<dbReference type="EMBL" id="PNEN01001702">
    <property type="protein sequence ID" value="PPJ52377.1"/>
    <property type="molecule type" value="Genomic_DNA"/>
</dbReference>
<keyword evidence="2" id="KW-1185">Reference proteome</keyword>
<accession>A0A2S6BY23</accession>
<proteinExistence type="predicted"/>
<organism evidence="1 2">
    <name type="scientific">Cercospora berteroae</name>
    <dbReference type="NCBI Taxonomy" id="357750"/>
    <lineage>
        <taxon>Eukaryota</taxon>
        <taxon>Fungi</taxon>
        <taxon>Dikarya</taxon>
        <taxon>Ascomycota</taxon>
        <taxon>Pezizomycotina</taxon>
        <taxon>Dothideomycetes</taxon>
        <taxon>Dothideomycetidae</taxon>
        <taxon>Mycosphaerellales</taxon>
        <taxon>Mycosphaerellaceae</taxon>
        <taxon>Cercospora</taxon>
    </lineage>
</organism>
<sequence length="405" mass="45292">MNDQSHQIKQAIDTLKARSVDDLCKEQIFKDWLFDDLIPGCDNDTRRTKKRKSNSEPWCEDVARQYKKTSRKGPQHVISALQDLWTNLDEVEAKLQAAPHIHDGFWKTRTCLVEQGSHAGAPLRRLLQTYRNAEANSFTGDLGRRLLLLLLDYQIDKIMVSGEDEDVLDNRPEVERSVEKLAVEHAVEPKLFRSCRDKASGLHKLIDRWGIGILLMIGRCDLYESRLSKADHDFMWKYCASDANLSKIVRRASSYNSVVGAIIREGLEVHGIVLQGFLHSDGRFPACYRRDIESVDCGSQYASDVQIAALQTADQPREAAASLSTWQPRPLTTSTDASLHNDLNTLVAAAAYAESNLETGPTTILWQQMGAEHIGQGDNGVLSSLWDAEGLAELFPDAFGNISAI</sequence>